<evidence type="ECO:0000313" key="2">
    <source>
        <dbReference type="Proteomes" id="UP000053758"/>
    </source>
</evidence>
<reference evidence="2" key="1">
    <citation type="journal article" date="2014" name="Genome Announc.">
        <title>Draft Genome Sequence of the Yeast Pseudozyma antarctica Type Strain JCM10317, a Producer of the Glycolipid Biosurfactants, Mannosylerythritol Lipids.</title>
        <authorList>
            <person name="Saika A."/>
            <person name="Koike H."/>
            <person name="Hori T."/>
            <person name="Fukuoka T."/>
            <person name="Sato S."/>
            <person name="Habe H."/>
            <person name="Kitamoto D."/>
            <person name="Morita T."/>
        </authorList>
    </citation>
    <scope>NUCLEOTIDE SEQUENCE [LARGE SCALE GENOMIC DNA]</scope>
    <source>
        <strain evidence="2">JCM 10317</strain>
    </source>
</reference>
<sequence length="172" mass="18978">MLLKQILLGLGMCAGLAAAGEPDATPMTVNNAEYERHCGANSDANYPCFTFVGGDLRDVRAQMYGDGAASGINDPTTNFLVKDDQMRDFTTTDPNKSFSIYWFAFDVSVLYEPVDTSKACYRIKINSIGNGRIWINDGLNNGEDIDLDSRDSSMGVHEFCSKWLRLHVGDDK</sequence>
<protein>
    <submittedName>
        <fullName evidence="1">Uncharacterized protein</fullName>
    </submittedName>
</protein>
<proteinExistence type="predicted"/>
<keyword evidence="2" id="KW-1185">Reference proteome</keyword>
<dbReference type="RefSeq" id="XP_014655523.1">
    <property type="nucleotide sequence ID" value="XM_014800037.1"/>
</dbReference>
<organism evidence="1 2">
    <name type="scientific">Pseudozyma antarctica</name>
    <name type="common">Yeast</name>
    <name type="synonym">Candida antarctica</name>
    <dbReference type="NCBI Taxonomy" id="84753"/>
    <lineage>
        <taxon>Eukaryota</taxon>
        <taxon>Fungi</taxon>
        <taxon>Dikarya</taxon>
        <taxon>Basidiomycota</taxon>
        <taxon>Ustilaginomycotina</taxon>
        <taxon>Ustilaginomycetes</taxon>
        <taxon>Ustilaginales</taxon>
        <taxon>Ustilaginaceae</taxon>
        <taxon>Moesziomyces</taxon>
    </lineage>
</organism>
<evidence type="ECO:0000313" key="1">
    <source>
        <dbReference type="EMBL" id="GAK66278.1"/>
    </source>
</evidence>
<dbReference type="EMBL" id="DF830079">
    <property type="protein sequence ID" value="GAK66278.1"/>
    <property type="molecule type" value="Genomic_DNA"/>
</dbReference>
<accession>A0A081CHY2</accession>
<dbReference type="AlphaFoldDB" id="A0A081CHY2"/>
<dbReference type="HOGENOM" id="CLU_111242_1_0_1"/>
<name>A0A081CHY2_PSEA2</name>
<gene>
    <name evidence="1" type="ORF">PAN0_012c4500</name>
</gene>
<dbReference type="GeneID" id="26305274"/>
<dbReference type="Proteomes" id="UP000053758">
    <property type="component" value="Unassembled WGS sequence"/>
</dbReference>